<feature type="region of interest" description="Disordered" evidence="1">
    <location>
        <begin position="96"/>
        <end position="121"/>
    </location>
</feature>
<keyword evidence="3" id="KW-1185">Reference proteome</keyword>
<dbReference type="EMBL" id="JAVHJS010000021">
    <property type="protein sequence ID" value="KAK2823731.1"/>
    <property type="molecule type" value="Genomic_DNA"/>
</dbReference>
<evidence type="ECO:0000256" key="1">
    <source>
        <dbReference type="SAM" id="MobiDB-lite"/>
    </source>
</evidence>
<sequence>MAGPRFLTRNVNRCALIGSVTARSHGIGWRNGGGPEARAPSSSVALFLLYYCERPEEQCNIKRALAGRSQTSESSMLPWPFTSVCCDTLERGMWKCSEGPEGEGEEEEGRGAPVRSRALTV</sequence>
<name>A0AA88LTM1_TACVA</name>
<gene>
    <name evidence="2" type="ORF">Q7C36_020331</name>
</gene>
<dbReference type="Proteomes" id="UP001187315">
    <property type="component" value="Unassembled WGS sequence"/>
</dbReference>
<proteinExistence type="predicted"/>
<protein>
    <submittedName>
        <fullName evidence="2">Uncharacterized protein</fullName>
    </submittedName>
</protein>
<organism evidence="2 3">
    <name type="scientific">Tachysurus vachellii</name>
    <name type="common">Darkbarbel catfish</name>
    <name type="synonym">Pelteobagrus vachellii</name>
    <dbReference type="NCBI Taxonomy" id="175792"/>
    <lineage>
        <taxon>Eukaryota</taxon>
        <taxon>Metazoa</taxon>
        <taxon>Chordata</taxon>
        <taxon>Craniata</taxon>
        <taxon>Vertebrata</taxon>
        <taxon>Euteleostomi</taxon>
        <taxon>Actinopterygii</taxon>
        <taxon>Neopterygii</taxon>
        <taxon>Teleostei</taxon>
        <taxon>Ostariophysi</taxon>
        <taxon>Siluriformes</taxon>
        <taxon>Bagridae</taxon>
        <taxon>Tachysurus</taxon>
    </lineage>
</organism>
<dbReference type="AlphaFoldDB" id="A0AA88LTM1"/>
<reference evidence="2" key="1">
    <citation type="submission" date="2023-08" db="EMBL/GenBank/DDBJ databases">
        <title>Pelteobagrus vachellii genome.</title>
        <authorList>
            <person name="Liu H."/>
        </authorList>
    </citation>
    <scope>NUCLEOTIDE SEQUENCE</scope>
    <source>
        <strain evidence="2">PRFRI_2022a</strain>
        <tissue evidence="2">Muscle</tissue>
    </source>
</reference>
<comment type="caution">
    <text evidence="2">The sequence shown here is derived from an EMBL/GenBank/DDBJ whole genome shotgun (WGS) entry which is preliminary data.</text>
</comment>
<evidence type="ECO:0000313" key="3">
    <source>
        <dbReference type="Proteomes" id="UP001187315"/>
    </source>
</evidence>
<accession>A0AA88LTM1</accession>
<evidence type="ECO:0000313" key="2">
    <source>
        <dbReference type="EMBL" id="KAK2823731.1"/>
    </source>
</evidence>